<dbReference type="AlphaFoldDB" id="A0A6B1YIB5"/>
<accession>A0A6B1YIB5</accession>
<name>A0A6B1YIB5_PSEAI</name>
<gene>
    <name evidence="1" type="ORF">GUL26_30510</name>
</gene>
<sequence length="72" mass="8158">MATLQECFRELPAGMQVIDLVPPGCGIVRTIGELLERSHRIEEGFEVLDEKYDYGKKTRKVIGVIAGFTIYR</sequence>
<reference evidence="1" key="1">
    <citation type="submission" date="2020-01" db="EMBL/GenBank/DDBJ databases">
        <title>Bacteria Cultured from War Wounds Associated with the Conflict in Eastern Ukraine.</title>
        <authorList>
            <person name="Snesrud E."/>
            <person name="Galac M.R."/>
            <person name="Mc Gann P."/>
            <person name="Valentine K."/>
            <person name="Viacheslav K."/>
        </authorList>
    </citation>
    <scope>NUCLEOTIDE SEQUENCE</scope>
    <source>
        <strain evidence="1">VNMU148</strain>
    </source>
</reference>
<proteinExistence type="predicted"/>
<dbReference type="RefSeq" id="WP_121347216.1">
    <property type="nucleotide sequence ID" value="NZ_JBIDIV010000019.1"/>
</dbReference>
<comment type="caution">
    <text evidence="1">The sequence shown here is derived from an EMBL/GenBank/DDBJ whole genome shotgun (WGS) entry which is preliminary data.</text>
</comment>
<evidence type="ECO:0000313" key="2">
    <source>
        <dbReference type="Proteomes" id="UP000644192"/>
    </source>
</evidence>
<dbReference type="Proteomes" id="UP000644192">
    <property type="component" value="Unassembled WGS sequence"/>
</dbReference>
<protein>
    <submittedName>
        <fullName evidence="1">Uncharacterized protein</fullName>
    </submittedName>
</protein>
<dbReference type="EMBL" id="WXZT01000029">
    <property type="protein sequence ID" value="MZZ16603.1"/>
    <property type="molecule type" value="Genomic_DNA"/>
</dbReference>
<evidence type="ECO:0000313" key="1">
    <source>
        <dbReference type="EMBL" id="MZZ16603.1"/>
    </source>
</evidence>
<organism evidence="1 2">
    <name type="scientific">Pseudomonas aeruginosa</name>
    <dbReference type="NCBI Taxonomy" id="287"/>
    <lineage>
        <taxon>Bacteria</taxon>
        <taxon>Pseudomonadati</taxon>
        <taxon>Pseudomonadota</taxon>
        <taxon>Gammaproteobacteria</taxon>
        <taxon>Pseudomonadales</taxon>
        <taxon>Pseudomonadaceae</taxon>
        <taxon>Pseudomonas</taxon>
    </lineage>
</organism>